<evidence type="ECO:0000313" key="5">
    <source>
        <dbReference type="Proteomes" id="UP000198461"/>
    </source>
</evidence>
<dbReference type="AlphaFoldDB" id="A0A1N6DPV6"/>
<dbReference type="OrthoDB" id="9772911at2"/>
<dbReference type="GO" id="GO:0009253">
    <property type="term" value="P:peptidoglycan catabolic process"/>
    <property type="evidence" value="ECO:0007669"/>
    <property type="project" value="TreeGrafter"/>
</dbReference>
<feature type="signal peptide" evidence="1">
    <location>
        <begin position="1"/>
        <end position="21"/>
    </location>
</feature>
<dbReference type="InterPro" id="IPR036366">
    <property type="entry name" value="PGBDSf"/>
</dbReference>
<sequence>MKTWIFRLAIVMLLPALHAHAAERPLDEKAFHAWIEQTIVPKARAAGIKPKTLRFLKQVKLRPQIVQKDRNQSEFVLTFWQYYQRTVTPARIKKGQELYKKYRPLLDEVTRKTGVPGRFLIAFWGMETNYGSFTGNTPILDALATLAYEGRREKFFTRELIAALKILQKYDFKPAEMTGSWAGAVGQVQFMPSNVLRYGQDGNRDGKVDLWHNMHDAFLSAGYFLNHLGWHAKETWGREVRLPKDFDYALANGIQRRSLKEWARLGVRRGDGAPLPRADIMAAVYVPEGKHGPAFLLYPNFYVIKKWNRSYYYAVAVGRLADRIAGLPPLHAKPPKEVKAMPRARLKGIQQTLKDAGYPVGKVDGMFGGKSRAALRQWQKKHGMSSDGYPSEAVWKAMQSQSSAGEKAHATP</sequence>
<dbReference type="Proteomes" id="UP000198461">
    <property type="component" value="Unassembled WGS sequence"/>
</dbReference>
<dbReference type="InterPro" id="IPR002477">
    <property type="entry name" value="Peptidoglycan-bd-like"/>
</dbReference>
<gene>
    <name evidence="4" type="ORF">SAMN05443662_0335</name>
</gene>
<dbReference type="GO" id="GO:0008933">
    <property type="term" value="F:peptidoglycan lytic transglycosylase activity"/>
    <property type="evidence" value="ECO:0007669"/>
    <property type="project" value="TreeGrafter"/>
</dbReference>
<dbReference type="EMBL" id="FSRE01000001">
    <property type="protein sequence ID" value="SIN72841.1"/>
    <property type="molecule type" value="Genomic_DNA"/>
</dbReference>
<dbReference type="InterPro" id="IPR031304">
    <property type="entry name" value="SLT_2"/>
</dbReference>
<accession>A0A1N6DPV6</accession>
<feature type="chain" id="PRO_5012003293" evidence="1">
    <location>
        <begin position="22"/>
        <end position="412"/>
    </location>
</feature>
<dbReference type="CDD" id="cd13399">
    <property type="entry name" value="Slt35-like"/>
    <property type="match status" value="1"/>
</dbReference>
<keyword evidence="1" id="KW-0732">Signal</keyword>
<keyword evidence="5" id="KW-1185">Reference proteome</keyword>
<organism evidence="4 5">
    <name type="scientific">Sulfurivirga caldicuralii</name>
    <dbReference type="NCBI Taxonomy" id="364032"/>
    <lineage>
        <taxon>Bacteria</taxon>
        <taxon>Pseudomonadati</taxon>
        <taxon>Pseudomonadota</taxon>
        <taxon>Gammaproteobacteria</taxon>
        <taxon>Thiotrichales</taxon>
        <taxon>Piscirickettsiaceae</taxon>
        <taxon>Sulfurivirga</taxon>
    </lineage>
</organism>
<dbReference type="NCBIfam" id="TIGR02283">
    <property type="entry name" value="MltB_2"/>
    <property type="match status" value="1"/>
</dbReference>
<dbReference type="Gene3D" id="1.10.101.10">
    <property type="entry name" value="PGBD-like superfamily/PGBD"/>
    <property type="match status" value="1"/>
</dbReference>
<evidence type="ECO:0000313" key="4">
    <source>
        <dbReference type="EMBL" id="SIN72841.1"/>
    </source>
</evidence>
<protein>
    <submittedName>
        <fullName evidence="4">Membrane-bound lytic murein transglycosylase B</fullName>
    </submittedName>
</protein>
<dbReference type="InterPro" id="IPR023346">
    <property type="entry name" value="Lysozyme-like_dom_sf"/>
</dbReference>
<dbReference type="Pfam" id="PF13406">
    <property type="entry name" value="SLT_2"/>
    <property type="match status" value="1"/>
</dbReference>
<dbReference type="PANTHER" id="PTHR30163:SF8">
    <property type="entry name" value="LYTIC MUREIN TRANSGLYCOSYLASE"/>
    <property type="match status" value="1"/>
</dbReference>
<reference evidence="4 5" key="1">
    <citation type="submission" date="2016-11" db="EMBL/GenBank/DDBJ databases">
        <authorList>
            <person name="Jaros S."/>
            <person name="Januszkiewicz K."/>
            <person name="Wedrychowicz H."/>
        </authorList>
    </citation>
    <scope>NUCLEOTIDE SEQUENCE [LARGE SCALE GENOMIC DNA]</scope>
    <source>
        <strain evidence="4 5">DSM 17737</strain>
    </source>
</reference>
<evidence type="ECO:0000259" key="3">
    <source>
        <dbReference type="Pfam" id="PF13406"/>
    </source>
</evidence>
<dbReference type="Gene3D" id="1.10.8.350">
    <property type="entry name" value="Bacterial muramidase"/>
    <property type="match status" value="1"/>
</dbReference>
<dbReference type="Pfam" id="PF01471">
    <property type="entry name" value="PG_binding_1"/>
    <property type="match status" value="1"/>
</dbReference>
<dbReference type="RefSeq" id="WP_084188180.1">
    <property type="nucleotide sequence ID" value="NZ_FSRE01000001.1"/>
</dbReference>
<proteinExistence type="predicted"/>
<name>A0A1N6DPV6_9GAMM</name>
<feature type="domain" description="Transglycosylase SLT" evidence="3">
    <location>
        <begin position="31"/>
        <end position="322"/>
    </location>
</feature>
<dbReference type="InterPro" id="IPR043426">
    <property type="entry name" value="MltB-like"/>
</dbReference>
<dbReference type="InterPro" id="IPR011970">
    <property type="entry name" value="MltB_2"/>
</dbReference>
<dbReference type="PANTHER" id="PTHR30163">
    <property type="entry name" value="MEMBRANE-BOUND LYTIC MUREIN TRANSGLYCOSYLASE B"/>
    <property type="match status" value="1"/>
</dbReference>
<dbReference type="SUPFAM" id="SSF47090">
    <property type="entry name" value="PGBD-like"/>
    <property type="match status" value="1"/>
</dbReference>
<dbReference type="SUPFAM" id="SSF53955">
    <property type="entry name" value="Lysozyme-like"/>
    <property type="match status" value="1"/>
</dbReference>
<dbReference type="STRING" id="364032.SAMN05443662_0335"/>
<feature type="domain" description="Peptidoglycan binding-like" evidence="2">
    <location>
        <begin position="347"/>
        <end position="398"/>
    </location>
</feature>
<evidence type="ECO:0000256" key="1">
    <source>
        <dbReference type="SAM" id="SignalP"/>
    </source>
</evidence>
<dbReference type="InterPro" id="IPR036365">
    <property type="entry name" value="PGBD-like_sf"/>
</dbReference>
<dbReference type="Gene3D" id="1.10.530.10">
    <property type="match status" value="1"/>
</dbReference>
<evidence type="ECO:0000259" key="2">
    <source>
        <dbReference type="Pfam" id="PF01471"/>
    </source>
</evidence>